<gene>
    <name evidence="2" type="ORF">LCGC14_1445130</name>
</gene>
<dbReference type="InterPro" id="IPR001296">
    <property type="entry name" value="Glyco_trans_1"/>
</dbReference>
<protein>
    <recommendedName>
        <fullName evidence="1">Glycosyl transferase family 1 domain-containing protein</fullName>
    </recommendedName>
</protein>
<dbReference type="AlphaFoldDB" id="A0A0F9K5R1"/>
<dbReference type="Gene3D" id="3.40.50.2000">
    <property type="entry name" value="Glycogen Phosphorylase B"/>
    <property type="match status" value="2"/>
</dbReference>
<reference evidence="2" key="1">
    <citation type="journal article" date="2015" name="Nature">
        <title>Complex archaea that bridge the gap between prokaryotes and eukaryotes.</title>
        <authorList>
            <person name="Spang A."/>
            <person name="Saw J.H."/>
            <person name="Jorgensen S.L."/>
            <person name="Zaremba-Niedzwiedzka K."/>
            <person name="Martijn J."/>
            <person name="Lind A.E."/>
            <person name="van Eijk R."/>
            <person name="Schleper C."/>
            <person name="Guy L."/>
            <person name="Ettema T.J."/>
        </authorList>
    </citation>
    <scope>NUCLEOTIDE SEQUENCE</scope>
</reference>
<accession>A0A0F9K5R1</accession>
<sequence length="391" mass="45909">MTNIFIFNPLGLENGRGGEISAIELASGLKNFYNITLMDTNIIIDNVLLSKESILKKLGDLERYGSIKFATFKILNKIFTFPYPNEVIKLYRIVKNNDIIYTSNFTIKTNLLFILFSLLHRKGIFLIGHRKPLFSKKVFSLYNLKNRVSILLFTLFKKRFLHHTISGHAKKYLENFYSANRVIHIIHGVELENYKKNSSIQKSNNHLNFIYVGYLDDVHKGVGVLLDGIEDIILENPHLKIFFEFCGTGPLEPKLRLLEKNHPKYIRYNGYINNKRISEYYKRNDVLLFTSRREPFGRVLVEALASELLIICTHTYGSNEILKGKRFAYFIPKLNSKNVKRKIYDVYDFWEKNPIKFQELQEMAKNYAYSQYSFSKELSMFRNLINKIMNK</sequence>
<evidence type="ECO:0000313" key="2">
    <source>
        <dbReference type="EMBL" id="KKM70001.1"/>
    </source>
</evidence>
<dbReference type="PANTHER" id="PTHR45947">
    <property type="entry name" value="SULFOQUINOVOSYL TRANSFERASE SQD2"/>
    <property type="match status" value="1"/>
</dbReference>
<dbReference type="InterPro" id="IPR050194">
    <property type="entry name" value="Glycosyltransferase_grp1"/>
</dbReference>
<dbReference type="SUPFAM" id="SSF53756">
    <property type="entry name" value="UDP-Glycosyltransferase/glycogen phosphorylase"/>
    <property type="match status" value="1"/>
</dbReference>
<evidence type="ECO:0000259" key="1">
    <source>
        <dbReference type="Pfam" id="PF00534"/>
    </source>
</evidence>
<comment type="caution">
    <text evidence="2">The sequence shown here is derived from an EMBL/GenBank/DDBJ whole genome shotgun (WGS) entry which is preliminary data.</text>
</comment>
<proteinExistence type="predicted"/>
<feature type="domain" description="Glycosyl transferase family 1" evidence="1">
    <location>
        <begin position="202"/>
        <end position="368"/>
    </location>
</feature>
<dbReference type="Pfam" id="PF00534">
    <property type="entry name" value="Glycos_transf_1"/>
    <property type="match status" value="1"/>
</dbReference>
<name>A0A0F9K5R1_9ZZZZ</name>
<dbReference type="GO" id="GO:0016758">
    <property type="term" value="F:hexosyltransferase activity"/>
    <property type="evidence" value="ECO:0007669"/>
    <property type="project" value="TreeGrafter"/>
</dbReference>
<dbReference type="PANTHER" id="PTHR45947:SF3">
    <property type="entry name" value="SULFOQUINOVOSYL TRANSFERASE SQD2"/>
    <property type="match status" value="1"/>
</dbReference>
<dbReference type="EMBL" id="LAZR01009899">
    <property type="protein sequence ID" value="KKM70001.1"/>
    <property type="molecule type" value="Genomic_DNA"/>
</dbReference>
<organism evidence="2">
    <name type="scientific">marine sediment metagenome</name>
    <dbReference type="NCBI Taxonomy" id="412755"/>
    <lineage>
        <taxon>unclassified sequences</taxon>
        <taxon>metagenomes</taxon>
        <taxon>ecological metagenomes</taxon>
    </lineage>
</organism>
<dbReference type="CDD" id="cd03801">
    <property type="entry name" value="GT4_PimA-like"/>
    <property type="match status" value="1"/>
</dbReference>